<dbReference type="Proteomes" id="UP000319143">
    <property type="component" value="Unassembled WGS sequence"/>
</dbReference>
<dbReference type="AlphaFoldDB" id="A0A5C6D4Z4"/>
<dbReference type="InterPro" id="IPR050810">
    <property type="entry name" value="Bact_Secretion_Sys_Channel"/>
</dbReference>
<dbReference type="PRINTS" id="PR00811">
    <property type="entry name" value="BCTERIALGSPD"/>
</dbReference>
<evidence type="ECO:0000256" key="1">
    <source>
        <dbReference type="RuleBase" id="RU004003"/>
    </source>
</evidence>
<protein>
    <submittedName>
        <fullName evidence="5">Type II secretion system protein D</fullName>
    </submittedName>
</protein>
<feature type="compositionally biased region" description="Polar residues" evidence="2">
    <location>
        <begin position="626"/>
        <end position="642"/>
    </location>
</feature>
<dbReference type="PANTHER" id="PTHR30332">
    <property type="entry name" value="PROBABLE GENERAL SECRETION PATHWAY PROTEIN D"/>
    <property type="match status" value="1"/>
</dbReference>
<comment type="caution">
    <text evidence="5">The sequence shown here is derived from an EMBL/GenBank/DDBJ whole genome shotgun (WGS) entry which is preliminary data.</text>
</comment>
<name>A0A5C6D4Z4_9BACT</name>
<feature type="region of interest" description="Disordered" evidence="2">
    <location>
        <begin position="43"/>
        <end position="63"/>
    </location>
</feature>
<dbReference type="GO" id="GO:0015627">
    <property type="term" value="C:type II protein secretion system complex"/>
    <property type="evidence" value="ECO:0007669"/>
    <property type="project" value="TreeGrafter"/>
</dbReference>
<evidence type="ECO:0000259" key="3">
    <source>
        <dbReference type="Pfam" id="PF00263"/>
    </source>
</evidence>
<dbReference type="InterPro" id="IPR001775">
    <property type="entry name" value="GspD/PilQ"/>
</dbReference>
<evidence type="ECO:0000313" key="5">
    <source>
        <dbReference type="EMBL" id="TWU31135.1"/>
    </source>
</evidence>
<organism evidence="5 6">
    <name type="scientific">Novipirellula artificiosorum</name>
    <dbReference type="NCBI Taxonomy" id="2528016"/>
    <lineage>
        <taxon>Bacteria</taxon>
        <taxon>Pseudomonadati</taxon>
        <taxon>Planctomycetota</taxon>
        <taxon>Planctomycetia</taxon>
        <taxon>Pirellulales</taxon>
        <taxon>Pirellulaceae</taxon>
        <taxon>Novipirellula</taxon>
    </lineage>
</organism>
<evidence type="ECO:0000259" key="4">
    <source>
        <dbReference type="Pfam" id="PF13629"/>
    </source>
</evidence>
<dbReference type="InterPro" id="IPR004846">
    <property type="entry name" value="T2SS/T3SS_dom"/>
</dbReference>
<keyword evidence="6" id="KW-1185">Reference proteome</keyword>
<gene>
    <name evidence="5" type="primary">pulD_4</name>
    <name evidence="5" type="ORF">Poly41_63260</name>
</gene>
<sequence length="674" mass="72367" precursor="true">MTPMSAMPLISPLCRVVVALIVAWIVMSATRSFAQDRGSVRLPENNLQANGPGPISPPLGDPRGDRAIPWRPIPDVGPSRIQSGLPSELILPPPSDAAKRRASRFVESEIDPEIPLSLVLGRPKVLRLADTPARIYVPDEDTIRTEIIDQETGRELAVTGVQPGTTTLMLWFEDNDAPSGQSVVSYLVRVYEDPILAKPVGDLEAELNDKFPNSFVELDEIADRLIVRGQASDAIEMSQILQILTGARGVSPGISPTVQQTSLLQAENFQSAEATALYETDDAFVKRIIDPIALAQAGIINQMKIVGEQQVMLKVTVAEVNRSAARSIGLNFGIDNDNGLTVFQSLTGNLVSTQNQSGANILASLDMGQVRLAIEALRRMNLSRTLAEPNLVAMNGQPADFQAGGQFPIPIISSGGVGNNLQGVSFVPFGVQLQFTPFIQDRDVIRLRMNAEVSTRDESLGTSIGGGGGGTQVSGLNSRNFSTTVQLRSGQTIAVAGLLQTNYGASTDRVPFWGDLPIIGATGGVNRSSSGEQELVILVTPHLVAPVDACEGPALPGSDVHEPTDIEFFIANRLESRRSRDYRSSVRTDYARQKRAEHCCPELFMIGEVGPTDRCCPRPAPVPHTATRSGQQPAMPTTSVDSMQPIKMGEPIGADGSMDGSSLRKMIQRGPHVQ</sequence>
<evidence type="ECO:0000313" key="6">
    <source>
        <dbReference type="Proteomes" id="UP000319143"/>
    </source>
</evidence>
<dbReference type="PANTHER" id="PTHR30332:SF17">
    <property type="entry name" value="TYPE IV PILIATION SYSTEM PROTEIN DR_0774-RELATED"/>
    <property type="match status" value="1"/>
</dbReference>
<dbReference type="Pfam" id="PF00263">
    <property type="entry name" value="Secretin"/>
    <property type="match status" value="1"/>
</dbReference>
<feature type="domain" description="Pilus formation protein N-terminal" evidence="4">
    <location>
        <begin position="116"/>
        <end position="179"/>
    </location>
</feature>
<dbReference type="InterPro" id="IPR032789">
    <property type="entry name" value="T2SS-T3SS_pil_N"/>
</dbReference>
<feature type="region of interest" description="Disordered" evidence="2">
    <location>
        <begin position="620"/>
        <end position="674"/>
    </location>
</feature>
<dbReference type="GO" id="GO:0009306">
    <property type="term" value="P:protein secretion"/>
    <property type="evidence" value="ECO:0007669"/>
    <property type="project" value="InterPro"/>
</dbReference>
<comment type="similarity">
    <text evidence="1">Belongs to the bacterial secretin family.</text>
</comment>
<dbReference type="EMBL" id="SJPV01000018">
    <property type="protein sequence ID" value="TWU31135.1"/>
    <property type="molecule type" value="Genomic_DNA"/>
</dbReference>
<dbReference type="Pfam" id="PF13629">
    <property type="entry name" value="T2SS-T3SS_pil_N"/>
    <property type="match status" value="1"/>
</dbReference>
<evidence type="ECO:0000256" key="2">
    <source>
        <dbReference type="SAM" id="MobiDB-lite"/>
    </source>
</evidence>
<proteinExistence type="inferred from homology"/>
<feature type="domain" description="Type II/III secretion system secretin-like" evidence="3">
    <location>
        <begin position="376"/>
        <end position="544"/>
    </location>
</feature>
<reference evidence="5 6" key="1">
    <citation type="submission" date="2019-02" db="EMBL/GenBank/DDBJ databases">
        <title>Deep-cultivation of Planctomycetes and their phenomic and genomic characterization uncovers novel biology.</title>
        <authorList>
            <person name="Wiegand S."/>
            <person name="Jogler M."/>
            <person name="Boedeker C."/>
            <person name="Pinto D."/>
            <person name="Vollmers J."/>
            <person name="Rivas-Marin E."/>
            <person name="Kohn T."/>
            <person name="Peeters S.H."/>
            <person name="Heuer A."/>
            <person name="Rast P."/>
            <person name="Oberbeckmann S."/>
            <person name="Bunk B."/>
            <person name="Jeske O."/>
            <person name="Meyerdierks A."/>
            <person name="Storesund J.E."/>
            <person name="Kallscheuer N."/>
            <person name="Luecker S."/>
            <person name="Lage O.M."/>
            <person name="Pohl T."/>
            <person name="Merkel B.J."/>
            <person name="Hornburger P."/>
            <person name="Mueller R.-W."/>
            <person name="Bruemmer F."/>
            <person name="Labrenz M."/>
            <person name="Spormann A.M."/>
            <person name="Op Den Camp H."/>
            <person name="Overmann J."/>
            <person name="Amann R."/>
            <person name="Jetten M.S.M."/>
            <person name="Mascher T."/>
            <person name="Medema M.H."/>
            <person name="Devos D.P."/>
            <person name="Kaster A.-K."/>
            <person name="Ovreas L."/>
            <person name="Rohde M."/>
            <person name="Galperin M.Y."/>
            <person name="Jogler C."/>
        </authorList>
    </citation>
    <scope>NUCLEOTIDE SEQUENCE [LARGE SCALE GENOMIC DNA]</scope>
    <source>
        <strain evidence="5 6">Poly41</strain>
    </source>
</reference>
<accession>A0A5C6D4Z4</accession>